<evidence type="ECO:0000256" key="1">
    <source>
        <dbReference type="SAM" id="Phobius"/>
    </source>
</evidence>
<dbReference type="EMBL" id="QFPP01000144">
    <property type="protein sequence ID" value="PZQ74167.1"/>
    <property type="molecule type" value="Genomic_DNA"/>
</dbReference>
<sequence>MNCQEEPVGLPLRERLGRLVQQTVDAQPSLLETGRGVGASAARIEALARPALPVPAEGALRRGVSWRAWALSAALAAAATALLLWAGSQDWRERAQLGHALQSAWPALDAATRMKLSERMGRPS</sequence>
<keyword evidence="1" id="KW-0812">Transmembrane</keyword>
<evidence type="ECO:0008006" key="4">
    <source>
        <dbReference type="Google" id="ProtNLM"/>
    </source>
</evidence>
<protein>
    <recommendedName>
        <fullName evidence="4">DUF3619 family protein</fullName>
    </recommendedName>
</protein>
<comment type="caution">
    <text evidence="2">The sequence shown here is derived from an EMBL/GenBank/DDBJ whole genome shotgun (WGS) entry which is preliminary data.</text>
</comment>
<name>A0A2W5RU23_VARPD</name>
<keyword evidence="1" id="KW-0472">Membrane</keyword>
<evidence type="ECO:0000313" key="2">
    <source>
        <dbReference type="EMBL" id="PZQ74167.1"/>
    </source>
</evidence>
<gene>
    <name evidence="2" type="ORF">DI563_12995</name>
</gene>
<accession>A0A2W5RU23</accession>
<dbReference type="AlphaFoldDB" id="A0A2W5RU23"/>
<proteinExistence type="predicted"/>
<keyword evidence="1" id="KW-1133">Transmembrane helix</keyword>
<evidence type="ECO:0000313" key="3">
    <source>
        <dbReference type="Proteomes" id="UP000249135"/>
    </source>
</evidence>
<dbReference type="Proteomes" id="UP000249135">
    <property type="component" value="Unassembled WGS sequence"/>
</dbReference>
<reference evidence="2 3" key="1">
    <citation type="submission" date="2017-08" db="EMBL/GenBank/DDBJ databases">
        <title>Infants hospitalized years apart are colonized by the same room-sourced microbial strains.</title>
        <authorList>
            <person name="Brooks B."/>
            <person name="Olm M.R."/>
            <person name="Firek B.A."/>
            <person name="Baker R."/>
            <person name="Thomas B.C."/>
            <person name="Morowitz M.J."/>
            <person name="Banfield J.F."/>
        </authorList>
    </citation>
    <scope>NUCLEOTIDE SEQUENCE [LARGE SCALE GENOMIC DNA]</scope>
    <source>
        <strain evidence="2">S2_005_003_R2_41</strain>
    </source>
</reference>
<organism evidence="2 3">
    <name type="scientific">Variovorax paradoxus</name>
    <dbReference type="NCBI Taxonomy" id="34073"/>
    <lineage>
        <taxon>Bacteria</taxon>
        <taxon>Pseudomonadati</taxon>
        <taxon>Pseudomonadota</taxon>
        <taxon>Betaproteobacteria</taxon>
        <taxon>Burkholderiales</taxon>
        <taxon>Comamonadaceae</taxon>
        <taxon>Variovorax</taxon>
    </lineage>
</organism>
<feature type="transmembrane region" description="Helical" evidence="1">
    <location>
        <begin position="66"/>
        <end position="86"/>
    </location>
</feature>